<feature type="transmembrane region" description="Helical" evidence="13">
    <location>
        <begin position="55"/>
        <end position="74"/>
    </location>
</feature>
<dbReference type="GO" id="GO:0006508">
    <property type="term" value="P:proteolysis"/>
    <property type="evidence" value="ECO:0007669"/>
    <property type="project" value="UniProtKB-KW"/>
</dbReference>
<dbReference type="Pfam" id="PF02163">
    <property type="entry name" value="Peptidase_M50"/>
    <property type="match status" value="1"/>
</dbReference>
<evidence type="ECO:0000256" key="13">
    <source>
        <dbReference type="SAM" id="Phobius"/>
    </source>
</evidence>
<dbReference type="InterPro" id="IPR052348">
    <property type="entry name" value="Metallopeptidase_M50B"/>
</dbReference>
<evidence type="ECO:0000256" key="3">
    <source>
        <dbReference type="ARBA" id="ARBA00007931"/>
    </source>
</evidence>
<evidence type="ECO:0000256" key="4">
    <source>
        <dbReference type="ARBA" id="ARBA00022475"/>
    </source>
</evidence>
<protein>
    <submittedName>
        <fullName evidence="15">Zn-dependent protease</fullName>
    </submittedName>
</protein>
<evidence type="ECO:0000256" key="10">
    <source>
        <dbReference type="ARBA" id="ARBA00022989"/>
    </source>
</evidence>
<dbReference type="RefSeq" id="WP_109725918.1">
    <property type="nucleotide sequence ID" value="NZ_QGDI01000003.1"/>
</dbReference>
<evidence type="ECO:0000313" key="15">
    <source>
        <dbReference type="EMBL" id="PWJ14149.1"/>
    </source>
</evidence>
<sequence>MQSTGLNIELIMMIVARAITFMLVIPIHESAHGIVAGWLGDDTAKKQGRITLNPFAHIDLFGFISMMALGVGWAKPVPVDPSKFKHRRLGYALVSLAGPVSNLLAAFVGCLIFVVSSCLLFGAEHWDYIQGTQVQQAIFTLLVDFVSINVMLALFNLIPLPPMDGFNFLRAFMPASFDNWVFRNQRTLSTAFFVLIIIGSHISQVRMVFTFIYNIVQWLIWMSVSWVPMLFK</sequence>
<keyword evidence="6 13" id="KW-0812">Transmembrane</keyword>
<dbReference type="InterPro" id="IPR044537">
    <property type="entry name" value="Rip2-like"/>
</dbReference>
<evidence type="ECO:0000256" key="6">
    <source>
        <dbReference type="ARBA" id="ARBA00022692"/>
    </source>
</evidence>
<feature type="transmembrane region" description="Helical" evidence="13">
    <location>
        <begin position="138"/>
        <end position="160"/>
    </location>
</feature>
<evidence type="ECO:0000256" key="7">
    <source>
        <dbReference type="ARBA" id="ARBA00022723"/>
    </source>
</evidence>
<keyword evidence="8" id="KW-0378">Hydrolase</keyword>
<keyword evidence="4" id="KW-1003">Cell membrane</keyword>
<evidence type="ECO:0000313" key="16">
    <source>
        <dbReference type="Proteomes" id="UP000245720"/>
    </source>
</evidence>
<keyword evidence="5 15" id="KW-0645">Protease</keyword>
<keyword evidence="12 13" id="KW-0472">Membrane</keyword>
<accession>A0A315Y537</accession>
<name>A0A315Y537_RUMFL</name>
<evidence type="ECO:0000256" key="9">
    <source>
        <dbReference type="ARBA" id="ARBA00022833"/>
    </source>
</evidence>
<comment type="similarity">
    <text evidence="3">Belongs to the peptidase M50B family.</text>
</comment>
<feature type="transmembrane region" description="Helical" evidence="13">
    <location>
        <begin position="103"/>
        <end position="126"/>
    </location>
</feature>
<dbReference type="AlphaFoldDB" id="A0A315Y537"/>
<evidence type="ECO:0000256" key="5">
    <source>
        <dbReference type="ARBA" id="ARBA00022670"/>
    </source>
</evidence>
<evidence type="ECO:0000259" key="14">
    <source>
        <dbReference type="Pfam" id="PF02163"/>
    </source>
</evidence>
<evidence type="ECO:0000256" key="11">
    <source>
        <dbReference type="ARBA" id="ARBA00023049"/>
    </source>
</evidence>
<comment type="cofactor">
    <cofactor evidence="1">
        <name>Zn(2+)</name>
        <dbReference type="ChEBI" id="CHEBI:29105"/>
    </cofactor>
</comment>
<dbReference type="OrthoDB" id="9800627at2"/>
<comment type="subcellular location">
    <subcellularLocation>
        <location evidence="2">Cell membrane</location>
        <topology evidence="2">Multi-pass membrane protein</topology>
    </subcellularLocation>
</comment>
<keyword evidence="11" id="KW-0482">Metalloprotease</keyword>
<dbReference type="CDD" id="cd06158">
    <property type="entry name" value="S2P-M50_like_1"/>
    <property type="match status" value="1"/>
</dbReference>
<reference evidence="15 16" key="1">
    <citation type="submission" date="2018-05" db="EMBL/GenBank/DDBJ databases">
        <title>The Hungate 1000. A catalogue of reference genomes from the rumen microbiome.</title>
        <authorList>
            <person name="Kelly W."/>
        </authorList>
    </citation>
    <scope>NUCLEOTIDE SEQUENCE [LARGE SCALE GENOMIC DNA]</scope>
    <source>
        <strain evidence="15 16">SAb67</strain>
    </source>
</reference>
<proteinExistence type="inferred from homology"/>
<dbReference type="GO" id="GO:0008237">
    <property type="term" value="F:metallopeptidase activity"/>
    <property type="evidence" value="ECO:0007669"/>
    <property type="project" value="UniProtKB-KW"/>
</dbReference>
<dbReference type="GO" id="GO:0005886">
    <property type="term" value="C:plasma membrane"/>
    <property type="evidence" value="ECO:0007669"/>
    <property type="project" value="UniProtKB-SubCell"/>
</dbReference>
<dbReference type="PANTHER" id="PTHR35864">
    <property type="entry name" value="ZINC METALLOPROTEASE MJ0611-RELATED"/>
    <property type="match status" value="1"/>
</dbReference>
<keyword evidence="7" id="KW-0479">Metal-binding</keyword>
<evidence type="ECO:0000256" key="12">
    <source>
        <dbReference type="ARBA" id="ARBA00023136"/>
    </source>
</evidence>
<dbReference type="Proteomes" id="UP000245720">
    <property type="component" value="Unassembled WGS sequence"/>
</dbReference>
<dbReference type="GO" id="GO:0046872">
    <property type="term" value="F:metal ion binding"/>
    <property type="evidence" value="ECO:0007669"/>
    <property type="project" value="UniProtKB-KW"/>
</dbReference>
<dbReference type="InterPro" id="IPR008915">
    <property type="entry name" value="Peptidase_M50"/>
</dbReference>
<feature type="domain" description="Peptidase M50" evidence="14">
    <location>
        <begin position="131"/>
        <end position="197"/>
    </location>
</feature>
<organism evidence="15 16">
    <name type="scientific">Ruminococcus flavefaciens</name>
    <dbReference type="NCBI Taxonomy" id="1265"/>
    <lineage>
        <taxon>Bacteria</taxon>
        <taxon>Bacillati</taxon>
        <taxon>Bacillota</taxon>
        <taxon>Clostridia</taxon>
        <taxon>Eubacteriales</taxon>
        <taxon>Oscillospiraceae</taxon>
        <taxon>Ruminococcus</taxon>
    </lineage>
</organism>
<evidence type="ECO:0000256" key="2">
    <source>
        <dbReference type="ARBA" id="ARBA00004651"/>
    </source>
</evidence>
<dbReference type="PANTHER" id="PTHR35864:SF1">
    <property type="entry name" value="ZINC METALLOPROTEASE YWHC-RELATED"/>
    <property type="match status" value="1"/>
</dbReference>
<comment type="caution">
    <text evidence="15">The sequence shown here is derived from an EMBL/GenBank/DDBJ whole genome shotgun (WGS) entry which is preliminary data.</text>
</comment>
<keyword evidence="9" id="KW-0862">Zinc</keyword>
<gene>
    <name evidence="15" type="ORF">IE37_01082</name>
</gene>
<evidence type="ECO:0000256" key="1">
    <source>
        <dbReference type="ARBA" id="ARBA00001947"/>
    </source>
</evidence>
<evidence type="ECO:0000256" key="8">
    <source>
        <dbReference type="ARBA" id="ARBA00022801"/>
    </source>
</evidence>
<keyword evidence="10 13" id="KW-1133">Transmembrane helix</keyword>
<dbReference type="EMBL" id="QGDI01000003">
    <property type="protein sequence ID" value="PWJ14149.1"/>
    <property type="molecule type" value="Genomic_DNA"/>
</dbReference>
<feature type="transmembrane region" description="Helical" evidence="13">
    <location>
        <begin position="180"/>
        <end position="199"/>
    </location>
</feature>
<feature type="transmembrane region" description="Helical" evidence="13">
    <location>
        <begin position="6"/>
        <end position="25"/>
    </location>
</feature>
<feature type="transmembrane region" description="Helical" evidence="13">
    <location>
        <begin position="211"/>
        <end position="231"/>
    </location>
</feature>